<protein>
    <submittedName>
        <fullName evidence="2">Uncharacterized protein</fullName>
    </submittedName>
</protein>
<feature type="region of interest" description="Disordered" evidence="1">
    <location>
        <begin position="73"/>
        <end position="95"/>
    </location>
</feature>
<dbReference type="EMBL" id="JGZT01000007">
    <property type="protein sequence ID" value="KFJ02182.1"/>
    <property type="molecule type" value="Genomic_DNA"/>
</dbReference>
<dbReference type="AlphaFoldDB" id="A0A087E331"/>
<reference evidence="2 3" key="1">
    <citation type="submission" date="2014-03" db="EMBL/GenBank/DDBJ databases">
        <title>Genomics of Bifidobacteria.</title>
        <authorList>
            <person name="Ventura M."/>
            <person name="Milani C."/>
            <person name="Lugli G.A."/>
        </authorList>
    </citation>
    <scope>NUCLEOTIDE SEQUENCE [LARGE SCALE GENOMIC DNA]</scope>
    <source>
        <strain evidence="2 3">LMG 21395</strain>
    </source>
</reference>
<evidence type="ECO:0000313" key="3">
    <source>
        <dbReference type="Proteomes" id="UP000029003"/>
    </source>
</evidence>
<proteinExistence type="predicted"/>
<accession>A0A087E331</accession>
<evidence type="ECO:0000313" key="2">
    <source>
        <dbReference type="EMBL" id="KFJ02182.1"/>
    </source>
</evidence>
<name>A0A087E331_9BIFI</name>
<sequence length="95" mass="10839">MLIFPRFPGYQRRCSADTVFGYRINPAEPIRQIRSVPFPFQYLVSCTIASRLCARSWPIRTESTNCRQSCCGHGSQNWKESPPCPVTVSNGSRLR</sequence>
<gene>
    <name evidence="2" type="ORF">THER5_1921</name>
</gene>
<organism evidence="2 3">
    <name type="scientific">Bifidobacterium thermacidophilum subsp. thermacidophilum</name>
    <dbReference type="NCBI Taxonomy" id="79262"/>
    <lineage>
        <taxon>Bacteria</taxon>
        <taxon>Bacillati</taxon>
        <taxon>Actinomycetota</taxon>
        <taxon>Actinomycetes</taxon>
        <taxon>Bifidobacteriales</taxon>
        <taxon>Bifidobacteriaceae</taxon>
        <taxon>Bifidobacterium</taxon>
    </lineage>
</organism>
<dbReference type="Proteomes" id="UP000029003">
    <property type="component" value="Unassembled WGS sequence"/>
</dbReference>
<evidence type="ECO:0000256" key="1">
    <source>
        <dbReference type="SAM" id="MobiDB-lite"/>
    </source>
</evidence>
<comment type="caution">
    <text evidence="2">The sequence shown here is derived from an EMBL/GenBank/DDBJ whole genome shotgun (WGS) entry which is preliminary data.</text>
</comment>